<dbReference type="InterPro" id="IPR001296">
    <property type="entry name" value="Glyco_trans_1"/>
</dbReference>
<dbReference type="GO" id="GO:0005975">
    <property type="term" value="P:carbohydrate metabolic process"/>
    <property type="evidence" value="ECO:0007669"/>
    <property type="project" value="InterPro"/>
</dbReference>
<dbReference type="GO" id="GO:0005576">
    <property type="term" value="C:extracellular region"/>
    <property type="evidence" value="ECO:0007669"/>
    <property type="project" value="UniProtKB-SubCell"/>
</dbReference>
<organism evidence="4 5">
    <name type="scientific">Leptospirillum ferrooxidans (strain C2-3)</name>
    <dbReference type="NCBI Taxonomy" id="1162668"/>
    <lineage>
        <taxon>Bacteria</taxon>
        <taxon>Pseudomonadati</taxon>
        <taxon>Nitrospirota</taxon>
        <taxon>Nitrospiria</taxon>
        <taxon>Nitrospirales</taxon>
        <taxon>Nitrospiraceae</taxon>
        <taxon>Leptospirillum</taxon>
    </lineage>
</organism>
<dbReference type="PANTHER" id="PTHR34216">
    <property type="match status" value="1"/>
</dbReference>
<dbReference type="Pfam" id="PF01522">
    <property type="entry name" value="Polysacc_deac_1"/>
    <property type="match status" value="1"/>
</dbReference>
<dbReference type="SUPFAM" id="SSF53756">
    <property type="entry name" value="UDP-Glycosyltransferase/glycogen phosphorylase"/>
    <property type="match status" value="1"/>
</dbReference>
<evidence type="ECO:0000313" key="4">
    <source>
        <dbReference type="EMBL" id="BAM07922.1"/>
    </source>
</evidence>
<dbReference type="eggNOG" id="COG0438">
    <property type="taxonomic scope" value="Bacteria"/>
</dbReference>
<comment type="subcellular location">
    <subcellularLocation>
        <location evidence="1">Secreted</location>
    </subcellularLocation>
</comment>
<keyword evidence="5" id="KW-1185">Reference proteome</keyword>
<dbReference type="InterPro" id="IPR002509">
    <property type="entry name" value="NODB_dom"/>
</dbReference>
<evidence type="ECO:0000313" key="5">
    <source>
        <dbReference type="Proteomes" id="UP000007382"/>
    </source>
</evidence>
<dbReference type="STRING" id="1162668.LFE_2250"/>
<feature type="domain" description="NodB homology" evidence="3">
    <location>
        <begin position="470"/>
        <end position="657"/>
    </location>
</feature>
<dbReference type="RefSeq" id="WP_014450405.1">
    <property type="nucleotide sequence ID" value="NC_017094.1"/>
</dbReference>
<dbReference type="InterPro" id="IPR028098">
    <property type="entry name" value="Glyco_trans_4-like_N"/>
</dbReference>
<dbReference type="InterPro" id="IPR051398">
    <property type="entry name" value="Polysacch_Deacetylase"/>
</dbReference>
<dbReference type="Gene3D" id="3.40.50.2000">
    <property type="entry name" value="Glycogen Phosphorylase B"/>
    <property type="match status" value="2"/>
</dbReference>
<dbReference type="InterPro" id="IPR011330">
    <property type="entry name" value="Glyco_hydro/deAcase_b/a-brl"/>
</dbReference>
<dbReference type="OrthoDB" id="9813211at2"/>
<sequence>MDPSKPSKKQKNNPERQLSVCHLFPALPLHGAENHFYSLAKQLDPEKTKNAICLISAEGELVKDFRAMGIPVTLIQKHGRYDISIIWRLRAFLKKGGFDIIHSNLFTANLWGRLAAFGLKIPFVVTVHNIHSRHNPTQARIEIFFDRLLVLTTSILINVSKEVESSMLRDVGLPRTKLCTIENGIVFPEQGDLPSKQEARKMLGFSDDDNLLVVIGRFAAAKNHITFISSLPAVREKFPKLKVLLVGNGEKEAEIRETITRYHLGDTVILLGLRRDIPTILSASDILVIPSIWEGLPIVMLEAMAAGTPVIATRVGGIPDALTDGSTGILTTPDSPSLTDAMVRGLSNLPHMEEMAREAQKIASNRYNIKRTAARYTDVYRTITRECQFRRGIRDIIRTIAGKTLSVASRAGTLRILMYHRIDDTIDQDILCVTPFAFSLQMAWLKEEGYHVIELEKALDHLRSGALPAKSVVITFDDGYEDNYRNAYPILSELSFPATIFPVTSFSRGESSHPRYKNYPYPITYLTAAQIGEMSRNGISFGSHTDTHPLLTSLSREAVMQEVLKSKQILEDWTGASVHSFAYPNGAFNPNCFLSLETAGYRSALTTLPGLNTDGTSFWELRRTEISGRDSLLDFSLKVRGGLDSLHKLYQSLRRSR</sequence>
<dbReference type="eggNOG" id="COG0726">
    <property type="taxonomic scope" value="Bacteria"/>
</dbReference>
<evidence type="ECO:0000256" key="1">
    <source>
        <dbReference type="ARBA" id="ARBA00004613"/>
    </source>
</evidence>
<dbReference type="GO" id="GO:0016757">
    <property type="term" value="F:glycosyltransferase activity"/>
    <property type="evidence" value="ECO:0007669"/>
    <property type="project" value="InterPro"/>
</dbReference>
<protein>
    <submittedName>
        <fullName evidence="4">Putative polysaccharide deacetylase</fullName>
    </submittedName>
</protein>
<dbReference type="Gene3D" id="3.20.20.370">
    <property type="entry name" value="Glycoside hydrolase/deacetylase"/>
    <property type="match status" value="1"/>
</dbReference>
<keyword evidence="2" id="KW-0732">Signal</keyword>
<dbReference type="EMBL" id="AP012342">
    <property type="protein sequence ID" value="BAM07922.1"/>
    <property type="molecule type" value="Genomic_DNA"/>
</dbReference>
<evidence type="ECO:0000259" key="3">
    <source>
        <dbReference type="PROSITE" id="PS51677"/>
    </source>
</evidence>
<proteinExistence type="predicted"/>
<dbReference type="Pfam" id="PF00534">
    <property type="entry name" value="Glycos_transf_1"/>
    <property type="match status" value="1"/>
</dbReference>
<dbReference type="CDD" id="cd10918">
    <property type="entry name" value="CE4_NodB_like_5s_6s"/>
    <property type="match status" value="1"/>
</dbReference>
<dbReference type="PATRIC" id="fig|1162668.3.peg.2668"/>
<gene>
    <name evidence="4" type="ordered locus">LFE_2250</name>
</gene>
<dbReference type="HOGENOM" id="CLU_457694_0_0_0"/>
<evidence type="ECO:0000256" key="2">
    <source>
        <dbReference type="ARBA" id="ARBA00022729"/>
    </source>
</evidence>
<reference evidence="5" key="2">
    <citation type="submission" date="2012-03" db="EMBL/GenBank/DDBJ databases">
        <title>The complete genome sequence of the pioneer microbe on fresh volcanic deposit, Leptospirillum ferrooxidans strain C2-3.</title>
        <authorList>
            <person name="Fujimura R."/>
            <person name="Sato Y."/>
            <person name="Nishizawa T."/>
            <person name="Nanba K."/>
            <person name="Oshima K."/>
            <person name="Hattori M."/>
            <person name="Kamijo T."/>
            <person name="Ohta H."/>
        </authorList>
    </citation>
    <scope>NUCLEOTIDE SEQUENCE [LARGE SCALE GENOMIC DNA]</scope>
    <source>
        <strain evidence="5">C2-3</strain>
    </source>
</reference>
<dbReference type="GO" id="GO:0016810">
    <property type="term" value="F:hydrolase activity, acting on carbon-nitrogen (but not peptide) bonds"/>
    <property type="evidence" value="ECO:0007669"/>
    <property type="project" value="InterPro"/>
</dbReference>
<dbReference type="KEGG" id="lfc:LFE_2250"/>
<accession>I0IRM3</accession>
<name>I0IRM3_LEPFC</name>
<dbReference type="Pfam" id="PF13439">
    <property type="entry name" value="Glyco_transf_4"/>
    <property type="match status" value="1"/>
</dbReference>
<dbReference type="PANTHER" id="PTHR34216:SF3">
    <property type="entry name" value="POLY-BETA-1,6-N-ACETYL-D-GLUCOSAMINE N-DEACETYLASE"/>
    <property type="match status" value="1"/>
</dbReference>
<reference evidence="4 5" key="1">
    <citation type="journal article" date="2012" name="J. Bacteriol.">
        <title>Complete Genome Sequence of Leptospirillum ferrooxidans Strain C2-3, Isolated from a Fresh Volcanic Ash Deposit on the Island of Miyake, Japan.</title>
        <authorList>
            <person name="Fujimura R."/>
            <person name="Sato Y."/>
            <person name="Nishizawa T."/>
            <person name="Oshima K."/>
            <person name="Kim S.-W."/>
            <person name="Hattori M."/>
            <person name="Kamijo T."/>
            <person name="Ohta H."/>
        </authorList>
    </citation>
    <scope>NUCLEOTIDE SEQUENCE [LARGE SCALE GENOMIC DNA]</scope>
    <source>
        <strain evidence="4 5">C2-3</strain>
    </source>
</reference>
<dbReference type="PROSITE" id="PS51677">
    <property type="entry name" value="NODB"/>
    <property type="match status" value="1"/>
</dbReference>
<dbReference type="SUPFAM" id="SSF88713">
    <property type="entry name" value="Glycoside hydrolase/deacetylase"/>
    <property type="match status" value="1"/>
</dbReference>
<dbReference type="Proteomes" id="UP000007382">
    <property type="component" value="Chromosome"/>
</dbReference>
<dbReference type="AlphaFoldDB" id="I0IRM3"/>